<reference evidence="5" key="1">
    <citation type="submission" date="2010-07" db="EMBL/GenBank/DDBJ databases">
        <title>The genome sequence of Gaeumannomyces graminis var. tritici strain R3-111a-1.</title>
        <authorList>
            <consortium name="The Broad Institute Genome Sequencing Platform"/>
            <person name="Ma L.-J."/>
            <person name="Dead R."/>
            <person name="Young S."/>
            <person name="Zeng Q."/>
            <person name="Koehrsen M."/>
            <person name="Alvarado L."/>
            <person name="Berlin A."/>
            <person name="Chapman S.B."/>
            <person name="Chen Z."/>
            <person name="Freedman E."/>
            <person name="Gellesch M."/>
            <person name="Goldberg J."/>
            <person name="Griggs A."/>
            <person name="Gujja S."/>
            <person name="Heilman E.R."/>
            <person name="Heiman D."/>
            <person name="Hepburn T."/>
            <person name="Howarth C."/>
            <person name="Jen D."/>
            <person name="Larson L."/>
            <person name="Mehta T."/>
            <person name="Neiman D."/>
            <person name="Pearson M."/>
            <person name="Roberts A."/>
            <person name="Saif S."/>
            <person name="Shea T."/>
            <person name="Shenoy N."/>
            <person name="Sisk P."/>
            <person name="Stolte C."/>
            <person name="Sykes S."/>
            <person name="Walk T."/>
            <person name="White J."/>
            <person name="Yandava C."/>
            <person name="Haas B."/>
            <person name="Nusbaum C."/>
            <person name="Birren B."/>
        </authorList>
    </citation>
    <scope>NUCLEOTIDE SEQUENCE [LARGE SCALE GENOMIC DNA]</scope>
    <source>
        <strain evidence="5">R3-111a-1</strain>
    </source>
</reference>
<dbReference type="OrthoDB" id="3439820at2759"/>
<feature type="compositionally biased region" description="Basic and acidic residues" evidence="1">
    <location>
        <begin position="310"/>
        <end position="325"/>
    </location>
</feature>
<dbReference type="Proteomes" id="UP000006039">
    <property type="component" value="Unassembled WGS sequence"/>
</dbReference>
<evidence type="ECO:0000256" key="2">
    <source>
        <dbReference type="SAM" id="Phobius"/>
    </source>
</evidence>
<proteinExistence type="predicted"/>
<dbReference type="VEuPathDB" id="FungiDB:GGTG_04073"/>
<organism evidence="3">
    <name type="scientific">Gaeumannomyces tritici (strain R3-111a-1)</name>
    <name type="common">Wheat and barley take-all root rot fungus</name>
    <name type="synonym">Gaeumannomyces graminis var. tritici</name>
    <dbReference type="NCBI Taxonomy" id="644352"/>
    <lineage>
        <taxon>Eukaryota</taxon>
        <taxon>Fungi</taxon>
        <taxon>Dikarya</taxon>
        <taxon>Ascomycota</taxon>
        <taxon>Pezizomycotina</taxon>
        <taxon>Sordariomycetes</taxon>
        <taxon>Sordariomycetidae</taxon>
        <taxon>Magnaporthales</taxon>
        <taxon>Magnaporthaceae</taxon>
        <taxon>Gaeumannomyces</taxon>
    </lineage>
</organism>
<reference evidence="3" key="2">
    <citation type="submission" date="2010-07" db="EMBL/GenBank/DDBJ databases">
        <authorList>
            <consortium name="The Broad Institute Genome Sequencing Platform"/>
            <consortium name="Broad Institute Genome Sequencing Center for Infectious Disease"/>
            <person name="Ma L.-J."/>
            <person name="Dead R."/>
            <person name="Young S."/>
            <person name="Zeng Q."/>
            <person name="Koehrsen M."/>
            <person name="Alvarado L."/>
            <person name="Berlin A."/>
            <person name="Chapman S.B."/>
            <person name="Chen Z."/>
            <person name="Freedman E."/>
            <person name="Gellesch M."/>
            <person name="Goldberg J."/>
            <person name="Griggs A."/>
            <person name="Gujja S."/>
            <person name="Heilman E.R."/>
            <person name="Heiman D."/>
            <person name="Hepburn T."/>
            <person name="Howarth C."/>
            <person name="Jen D."/>
            <person name="Larson L."/>
            <person name="Mehta T."/>
            <person name="Neiman D."/>
            <person name="Pearson M."/>
            <person name="Roberts A."/>
            <person name="Saif S."/>
            <person name="Shea T."/>
            <person name="Shenoy N."/>
            <person name="Sisk P."/>
            <person name="Stolte C."/>
            <person name="Sykes S."/>
            <person name="Walk T."/>
            <person name="White J."/>
            <person name="Yandava C."/>
            <person name="Haas B."/>
            <person name="Nusbaum C."/>
            <person name="Birren B."/>
        </authorList>
    </citation>
    <scope>NUCLEOTIDE SEQUENCE</scope>
    <source>
        <strain evidence="3">R3-111a-1</strain>
    </source>
</reference>
<dbReference type="AlphaFoldDB" id="J3NS26"/>
<keyword evidence="2" id="KW-0472">Membrane</keyword>
<keyword evidence="5" id="KW-1185">Reference proteome</keyword>
<feature type="compositionally biased region" description="Basic and acidic residues" evidence="1">
    <location>
        <begin position="272"/>
        <end position="289"/>
    </location>
</feature>
<feature type="transmembrane region" description="Helical" evidence="2">
    <location>
        <begin position="401"/>
        <end position="421"/>
    </location>
</feature>
<feature type="compositionally biased region" description="Low complexity" evidence="1">
    <location>
        <begin position="141"/>
        <end position="150"/>
    </location>
</feature>
<dbReference type="STRING" id="644352.J3NS26"/>
<keyword evidence="2" id="KW-1133">Transmembrane helix</keyword>
<protein>
    <submittedName>
        <fullName evidence="3 4">Uncharacterized protein</fullName>
    </submittedName>
</protein>
<feature type="compositionally biased region" description="Low complexity" evidence="1">
    <location>
        <begin position="208"/>
        <end position="229"/>
    </location>
</feature>
<keyword evidence="2" id="KW-0812">Transmembrane</keyword>
<reference evidence="4" key="4">
    <citation type="journal article" date="2015" name="G3 (Bethesda)">
        <title>Genome sequences of three phytopathogenic species of the Magnaporthaceae family of fungi.</title>
        <authorList>
            <person name="Okagaki L.H."/>
            <person name="Nunes C.C."/>
            <person name="Sailsbery J."/>
            <person name="Clay B."/>
            <person name="Brown D."/>
            <person name="John T."/>
            <person name="Oh Y."/>
            <person name="Young N."/>
            <person name="Fitzgerald M."/>
            <person name="Haas B.J."/>
            <person name="Zeng Q."/>
            <person name="Young S."/>
            <person name="Adiconis X."/>
            <person name="Fan L."/>
            <person name="Levin J.Z."/>
            <person name="Mitchell T.K."/>
            <person name="Okubara P.A."/>
            <person name="Farman M.L."/>
            <person name="Kohn L.M."/>
            <person name="Birren B."/>
            <person name="Ma L.-J."/>
            <person name="Dean R.A."/>
        </authorList>
    </citation>
    <scope>NUCLEOTIDE SEQUENCE</scope>
    <source>
        <strain evidence="4">R3-111a-1</strain>
    </source>
</reference>
<dbReference type="RefSeq" id="XP_009220127.1">
    <property type="nucleotide sequence ID" value="XM_009221863.1"/>
</dbReference>
<dbReference type="GeneID" id="20344531"/>
<evidence type="ECO:0000313" key="3">
    <source>
        <dbReference type="EMBL" id="EJT78982.1"/>
    </source>
</evidence>
<dbReference type="EnsemblFungi" id="EJT78982">
    <property type="protein sequence ID" value="EJT78982"/>
    <property type="gene ID" value="GGTG_04073"/>
</dbReference>
<sequence length="445" mass="47170">MTLGQLETWPMPKLTGNSKADGQPQCGHSPEKASQDTTAGISGSACTDITTTTGNGSDLELLSRTSEVAIEKQQSRNETRRSQDESTVMLRQSTTESADSTAEMAISSPPAPGLRDSSPAPSPPRQPRSSSPSRPDRHAEAPTTAPTTTTSQHQLQATKWRAQSLVRPRPSPERRMAVVGPQRSMFTSTFTPETPAPRWAAWGGARQRTATATPGTKKAAAAAHAGPRTLWTPSVEARRAAAQAVLARSGEAQRASDAAQPPALVVATTPARQRDRPDGGREDMTEAAKGKQSPTDTPKESQAAAVASEDEAKSDGGGGEQHELDQQPQGQEPQQDEQKQQEEQHRQWAVLLAAAGAFARAVRALLADVLCAFWVFIAPAFDGGSAIRQRYNASRTTWPDLAVFAFASAFVMGAVMAGVWAGRAVLFATEVARVGVMAFGTALGM</sequence>
<dbReference type="HOGENOM" id="CLU_615460_0_0_1"/>
<dbReference type="eggNOG" id="ENOG502TDPX">
    <property type="taxonomic scope" value="Eukaryota"/>
</dbReference>
<feature type="compositionally biased region" description="Polar residues" evidence="1">
    <location>
        <begin position="35"/>
        <end position="56"/>
    </location>
</feature>
<evidence type="ECO:0000256" key="1">
    <source>
        <dbReference type="SAM" id="MobiDB-lite"/>
    </source>
</evidence>
<evidence type="ECO:0000313" key="5">
    <source>
        <dbReference type="Proteomes" id="UP000006039"/>
    </source>
</evidence>
<feature type="compositionally biased region" description="Polar residues" evidence="1">
    <location>
        <begin position="85"/>
        <end position="100"/>
    </location>
</feature>
<feature type="region of interest" description="Disordered" evidence="1">
    <location>
        <begin position="252"/>
        <end position="343"/>
    </location>
</feature>
<name>J3NS26_GAET3</name>
<evidence type="ECO:0000313" key="4">
    <source>
        <dbReference type="EnsemblFungi" id="EJT78982"/>
    </source>
</evidence>
<reference evidence="4" key="5">
    <citation type="submission" date="2018-04" db="UniProtKB">
        <authorList>
            <consortium name="EnsemblFungi"/>
        </authorList>
    </citation>
    <scope>IDENTIFICATION</scope>
    <source>
        <strain evidence="4">R3-111a-1</strain>
    </source>
</reference>
<accession>J3NS26</accession>
<gene>
    <name evidence="4" type="primary">20344531</name>
    <name evidence="3" type="ORF">GGTG_04073</name>
</gene>
<dbReference type="EMBL" id="GL385396">
    <property type="protein sequence ID" value="EJT78982.1"/>
    <property type="molecule type" value="Genomic_DNA"/>
</dbReference>
<feature type="region of interest" description="Disordered" evidence="1">
    <location>
        <begin position="1"/>
        <end position="234"/>
    </location>
</feature>
<feature type="transmembrane region" description="Helical" evidence="2">
    <location>
        <begin position="348"/>
        <end position="381"/>
    </location>
</feature>
<feature type="compositionally biased region" description="Basic and acidic residues" evidence="1">
    <location>
        <begin position="69"/>
        <end position="84"/>
    </location>
</feature>
<reference evidence="3" key="3">
    <citation type="submission" date="2010-09" db="EMBL/GenBank/DDBJ databases">
        <title>Annotation of Gaeumannomyces graminis var. tritici R3-111a-1.</title>
        <authorList>
            <consortium name="The Broad Institute Genome Sequencing Platform"/>
            <person name="Ma L.-J."/>
            <person name="Dead R."/>
            <person name="Young S.K."/>
            <person name="Zeng Q."/>
            <person name="Gargeya S."/>
            <person name="Fitzgerald M."/>
            <person name="Haas B."/>
            <person name="Abouelleil A."/>
            <person name="Alvarado L."/>
            <person name="Arachchi H.M."/>
            <person name="Berlin A."/>
            <person name="Brown A."/>
            <person name="Chapman S.B."/>
            <person name="Chen Z."/>
            <person name="Dunbar C."/>
            <person name="Freedman E."/>
            <person name="Gearin G."/>
            <person name="Gellesch M."/>
            <person name="Goldberg J."/>
            <person name="Griggs A."/>
            <person name="Gujja S."/>
            <person name="Heiman D."/>
            <person name="Howarth C."/>
            <person name="Larson L."/>
            <person name="Lui A."/>
            <person name="MacDonald P.J.P."/>
            <person name="Mehta T."/>
            <person name="Montmayeur A."/>
            <person name="Murphy C."/>
            <person name="Neiman D."/>
            <person name="Pearson M."/>
            <person name="Priest M."/>
            <person name="Roberts A."/>
            <person name="Saif S."/>
            <person name="Shea T."/>
            <person name="Shenoy N."/>
            <person name="Sisk P."/>
            <person name="Stolte C."/>
            <person name="Sykes S."/>
            <person name="Yandava C."/>
            <person name="Wortman J."/>
            <person name="Nusbaum C."/>
            <person name="Birren B."/>
        </authorList>
    </citation>
    <scope>NUCLEOTIDE SEQUENCE</scope>
    <source>
        <strain evidence="3">R3-111a-1</strain>
    </source>
</reference>